<dbReference type="EMBL" id="MGGP01000009">
    <property type="protein sequence ID" value="OGM33071.1"/>
    <property type="molecule type" value="Genomic_DNA"/>
</dbReference>
<name>A0A1F7Z0I1_9BACT</name>
<reference evidence="1 2" key="1">
    <citation type="journal article" date="2016" name="Nat. Commun.">
        <title>Thousands of microbial genomes shed light on interconnected biogeochemical processes in an aquifer system.</title>
        <authorList>
            <person name="Anantharaman K."/>
            <person name="Brown C.T."/>
            <person name="Hug L.A."/>
            <person name="Sharon I."/>
            <person name="Castelle C.J."/>
            <person name="Probst A.J."/>
            <person name="Thomas B.C."/>
            <person name="Singh A."/>
            <person name="Wilkins M.J."/>
            <person name="Karaoz U."/>
            <person name="Brodie E.L."/>
            <person name="Williams K.H."/>
            <person name="Hubbard S.S."/>
            <person name="Banfield J.F."/>
        </authorList>
    </citation>
    <scope>NUCLEOTIDE SEQUENCE [LARGE SCALE GENOMIC DNA]</scope>
</reference>
<sequence>MDMKKQQKGLPAQAGQALLLVLLAMAVLATMALSVVSRSISEVSVTTREEESLRAFSAAEAGVEEGLITGTPQEVATATTPIPISRDLEVTAPSGTSVVSSFNAGVERYPLNLQAYIYPFELLSGQAASVSFVTRDEDGDILPCGGSAPCFGGNSLTLCWGDPDNTSQTPAVVANIIFRDGSGNFGTASTGFDPDSTRRGVVGFGGAPPNNFNAPTGGSCPITEQSYSYTTNIDFAGLGITGTPVLMRVAMFYNDTEPHIFGISTTSNLPVQGRRVSSEGVAGEVTRQIDAFLLNPEMPFIFDAALYSSGDIAK</sequence>
<evidence type="ECO:0008006" key="3">
    <source>
        <dbReference type="Google" id="ProtNLM"/>
    </source>
</evidence>
<proteinExistence type="predicted"/>
<protein>
    <recommendedName>
        <fullName evidence="3">Type 4 fimbrial biogenesis protein PilX N-terminal domain-containing protein</fullName>
    </recommendedName>
</protein>
<evidence type="ECO:0000313" key="1">
    <source>
        <dbReference type="EMBL" id="OGM33071.1"/>
    </source>
</evidence>
<organism evidence="1 2">
    <name type="scientific">Candidatus Woesebacteria bacterium RIFCSPHIGHO2_01_FULL_44_21</name>
    <dbReference type="NCBI Taxonomy" id="1802503"/>
    <lineage>
        <taxon>Bacteria</taxon>
        <taxon>Candidatus Woeseibacteriota</taxon>
    </lineage>
</organism>
<gene>
    <name evidence="1" type="ORF">A2803_03055</name>
</gene>
<accession>A0A1F7Z0I1</accession>
<dbReference type="AlphaFoldDB" id="A0A1F7Z0I1"/>
<comment type="caution">
    <text evidence="1">The sequence shown here is derived from an EMBL/GenBank/DDBJ whole genome shotgun (WGS) entry which is preliminary data.</text>
</comment>
<evidence type="ECO:0000313" key="2">
    <source>
        <dbReference type="Proteomes" id="UP000178870"/>
    </source>
</evidence>
<dbReference type="Proteomes" id="UP000178870">
    <property type="component" value="Unassembled WGS sequence"/>
</dbReference>